<dbReference type="GO" id="GO:0005634">
    <property type="term" value="C:nucleus"/>
    <property type="evidence" value="ECO:0007669"/>
    <property type="project" value="TreeGrafter"/>
</dbReference>
<feature type="active site" evidence="4">
    <location>
        <position position="180"/>
    </location>
</feature>
<dbReference type="Gene3D" id="3.60.10.10">
    <property type="entry name" value="Endonuclease/exonuclease/phosphatase"/>
    <property type="match status" value="1"/>
</dbReference>
<feature type="site" description="Transition state stabilizer" evidence="6">
    <location>
        <position position="219"/>
    </location>
</feature>
<feature type="binding site" evidence="5">
    <location>
        <position position="316"/>
    </location>
    <ligand>
        <name>Mg(2+)</name>
        <dbReference type="ChEBI" id="CHEBI:18420"/>
        <label>1</label>
    </ligand>
</feature>
<dbReference type="OMA" id="RERTIKC"/>
<feature type="active site" description="Proton donor/acceptor" evidence="4">
    <location>
        <position position="217"/>
    </location>
</feature>
<keyword evidence="3 5" id="KW-0460">Magnesium</keyword>
<feature type="binding site" evidence="5">
    <location>
        <position position="317"/>
    </location>
    <ligand>
        <name>Mg(2+)</name>
        <dbReference type="ChEBI" id="CHEBI:18420"/>
        <label>1</label>
    </ligand>
</feature>
<dbReference type="GO" id="GO:0006284">
    <property type="term" value="P:base-excision repair"/>
    <property type="evidence" value="ECO:0007669"/>
    <property type="project" value="TreeGrafter"/>
</dbReference>
<feature type="site" description="Important for catalytic activity" evidence="6">
    <location>
        <position position="290"/>
    </location>
</feature>
<keyword evidence="9" id="KW-1185">Reference proteome</keyword>
<feature type="compositionally biased region" description="Polar residues" evidence="7">
    <location>
        <begin position="494"/>
        <end position="508"/>
    </location>
</feature>
<dbReference type="PANTHER" id="PTHR22748:SF26">
    <property type="entry name" value="ENDONUCLEASE_EXONUCLEASE_PHOSPHATASE DOMAIN-CONTAINING PROTEIN"/>
    <property type="match status" value="1"/>
</dbReference>
<evidence type="ECO:0000256" key="1">
    <source>
        <dbReference type="ARBA" id="ARBA00022723"/>
    </source>
</evidence>
<gene>
    <name evidence="8" type="ORF">ARMGADRAFT_943653</name>
</gene>
<dbReference type="GO" id="GO:0003906">
    <property type="term" value="F:DNA-(apurinic or apyrimidinic site) endonuclease activity"/>
    <property type="evidence" value="ECO:0007669"/>
    <property type="project" value="TreeGrafter"/>
</dbReference>
<dbReference type="GO" id="GO:0046872">
    <property type="term" value="F:metal ion binding"/>
    <property type="evidence" value="ECO:0007669"/>
    <property type="project" value="UniProtKB-KW"/>
</dbReference>
<reference evidence="9" key="1">
    <citation type="journal article" date="2017" name="Nat. Ecol. Evol.">
        <title>Genome expansion and lineage-specific genetic innovations in the forest pathogenic fungi Armillaria.</title>
        <authorList>
            <person name="Sipos G."/>
            <person name="Prasanna A.N."/>
            <person name="Walter M.C."/>
            <person name="O'Connor E."/>
            <person name="Balint B."/>
            <person name="Krizsan K."/>
            <person name="Kiss B."/>
            <person name="Hess J."/>
            <person name="Varga T."/>
            <person name="Slot J."/>
            <person name="Riley R."/>
            <person name="Boka B."/>
            <person name="Rigling D."/>
            <person name="Barry K."/>
            <person name="Lee J."/>
            <person name="Mihaltcheva S."/>
            <person name="LaButti K."/>
            <person name="Lipzen A."/>
            <person name="Waldron R."/>
            <person name="Moloney N.M."/>
            <person name="Sperisen C."/>
            <person name="Kredics L."/>
            <person name="Vagvoelgyi C."/>
            <person name="Patrignani A."/>
            <person name="Fitzpatrick D."/>
            <person name="Nagy I."/>
            <person name="Doyle S."/>
            <person name="Anderson J.B."/>
            <person name="Grigoriev I.V."/>
            <person name="Gueldener U."/>
            <person name="Muensterkoetter M."/>
            <person name="Nagy L.G."/>
        </authorList>
    </citation>
    <scope>NUCLEOTIDE SEQUENCE [LARGE SCALE GENOMIC DNA]</scope>
    <source>
        <strain evidence="9">Ar21-2</strain>
    </source>
</reference>
<sequence>MNQNRDEPCSQQSGQNSDTSEFAQQGDNSASQGSQPRALTSNRWHRRETAKKETKATIMVSCLNINGFSSAGAGDGIHNSKWGHVNQLLRTSRTGILIISEAHLTERCCDELEKLFARRMKISFTANLDNPTGKGGIAIVVNKQLTNWHNIQTREVVPGHAMLLKTKWHDNKDLIILGIYAPNVSSNDSSESADFFTTLHDFFIENPEWRPDYMGGDLNFVEDAIDRIPMCPDNEEVRSAFDKLKELLGLRDGWRNTFPDKLDYTYCCSCNIRDPSTDGVATRIFQSRIDRIYVTDKLLDQARQWKIQPVGIAGVDHDMVSVQIAHEEDPAIGKGRWACPDFILKDEKLALKIKELGIKTQEEIARIKNTGRSTMSNPQKAYHRFITEAMDMTKERERTIKCMAHKKESDLNKAISNMSKDLEMDELTRSRKLADLKKELRSIKQEEHLNTRRLIAAKDRLEGETVSKYYFQTNKESKPRDVMRAIMIPEHTPQMPQANTPTENLNPQDDSEIPLMPQPKYEKLSPKMAEMMKEYHGKTLQNDGIDVDKEERETMITQTLSNLANAPTEENKVKFTLKTKRDEVLKPLWLSKNDSAPGINGATNKFFKVLNDRHVEDERKGIPSFDIVGVLTEVFNDIEEHGVDESTNFNEGWMCLIYKKGDRNLMSNYCPITLLNSEYKLFTKALSIKL</sequence>
<feature type="compositionally biased region" description="Polar residues" evidence="7">
    <location>
        <begin position="9"/>
        <end position="42"/>
    </location>
</feature>
<dbReference type="Proteomes" id="UP000217790">
    <property type="component" value="Unassembled WGS sequence"/>
</dbReference>
<feature type="site" description="Interaction with DNA substrate" evidence="6">
    <location>
        <position position="317"/>
    </location>
</feature>
<dbReference type="PANTHER" id="PTHR22748">
    <property type="entry name" value="AP ENDONUCLEASE"/>
    <property type="match status" value="1"/>
</dbReference>
<evidence type="ECO:0000256" key="7">
    <source>
        <dbReference type="SAM" id="MobiDB-lite"/>
    </source>
</evidence>
<dbReference type="InParanoid" id="A0A2H3D0J8"/>
<name>A0A2H3D0J8_ARMGA</name>
<evidence type="ECO:0000313" key="8">
    <source>
        <dbReference type="EMBL" id="PBK84288.1"/>
    </source>
</evidence>
<dbReference type="GO" id="GO:0008081">
    <property type="term" value="F:phosphoric diester hydrolase activity"/>
    <property type="evidence" value="ECO:0007669"/>
    <property type="project" value="TreeGrafter"/>
</dbReference>
<dbReference type="GO" id="GO:0008311">
    <property type="term" value="F:double-stranded DNA 3'-5' DNA exonuclease activity"/>
    <property type="evidence" value="ECO:0007669"/>
    <property type="project" value="TreeGrafter"/>
</dbReference>
<feature type="binding site" evidence="5">
    <location>
        <position position="219"/>
    </location>
    <ligand>
        <name>Mg(2+)</name>
        <dbReference type="ChEBI" id="CHEBI:18420"/>
        <label>1</label>
    </ligand>
</feature>
<keyword evidence="1 5" id="KW-0479">Metal-binding</keyword>
<feature type="binding site" evidence="5">
    <location>
        <position position="101"/>
    </location>
    <ligand>
        <name>Mg(2+)</name>
        <dbReference type="ChEBI" id="CHEBI:18420"/>
        <label>1</label>
    </ligand>
</feature>
<dbReference type="OrthoDB" id="3047174at2759"/>
<evidence type="ECO:0000256" key="6">
    <source>
        <dbReference type="PIRSR" id="PIRSR604808-3"/>
    </source>
</evidence>
<protein>
    <submittedName>
        <fullName evidence="8">DNase I-like protein</fullName>
    </submittedName>
</protein>
<evidence type="ECO:0000313" key="9">
    <source>
        <dbReference type="Proteomes" id="UP000217790"/>
    </source>
</evidence>
<feature type="binding site" evidence="5">
    <location>
        <position position="217"/>
    </location>
    <ligand>
        <name>Mg(2+)</name>
        <dbReference type="ChEBI" id="CHEBI:18420"/>
        <label>1</label>
    </ligand>
</feature>
<feature type="region of interest" description="Disordered" evidence="7">
    <location>
        <begin position="1"/>
        <end position="52"/>
    </location>
</feature>
<dbReference type="EMBL" id="KZ293699">
    <property type="protein sequence ID" value="PBK84288.1"/>
    <property type="molecule type" value="Genomic_DNA"/>
</dbReference>
<feature type="region of interest" description="Disordered" evidence="7">
    <location>
        <begin position="493"/>
        <end position="518"/>
    </location>
</feature>
<accession>A0A2H3D0J8</accession>
<evidence type="ECO:0000256" key="4">
    <source>
        <dbReference type="PIRSR" id="PIRSR604808-1"/>
    </source>
</evidence>
<keyword evidence="5" id="KW-0464">Manganese</keyword>
<evidence type="ECO:0000256" key="5">
    <source>
        <dbReference type="PIRSR" id="PIRSR604808-2"/>
    </source>
</evidence>
<comment type="cofactor">
    <cofactor evidence="5">
        <name>Mg(2+)</name>
        <dbReference type="ChEBI" id="CHEBI:18420"/>
    </cofactor>
    <cofactor evidence="5">
        <name>Mn(2+)</name>
        <dbReference type="ChEBI" id="CHEBI:29035"/>
    </cofactor>
    <text evidence="5">Probably binds two magnesium or manganese ions per subunit.</text>
</comment>
<feature type="non-terminal residue" evidence="8">
    <location>
        <position position="690"/>
    </location>
</feature>
<evidence type="ECO:0000256" key="3">
    <source>
        <dbReference type="ARBA" id="ARBA00022842"/>
    </source>
</evidence>
<dbReference type="STRING" id="47427.A0A2H3D0J8"/>
<feature type="active site" description="Proton acceptor" evidence="4">
    <location>
        <position position="317"/>
    </location>
</feature>
<dbReference type="AlphaFoldDB" id="A0A2H3D0J8"/>
<proteinExistence type="predicted"/>
<organism evidence="8 9">
    <name type="scientific">Armillaria gallica</name>
    <name type="common">Bulbous honey fungus</name>
    <name type="synonym">Armillaria bulbosa</name>
    <dbReference type="NCBI Taxonomy" id="47427"/>
    <lineage>
        <taxon>Eukaryota</taxon>
        <taxon>Fungi</taxon>
        <taxon>Dikarya</taxon>
        <taxon>Basidiomycota</taxon>
        <taxon>Agaricomycotina</taxon>
        <taxon>Agaricomycetes</taxon>
        <taxon>Agaricomycetidae</taxon>
        <taxon>Agaricales</taxon>
        <taxon>Marasmiineae</taxon>
        <taxon>Physalacriaceae</taxon>
        <taxon>Armillaria</taxon>
    </lineage>
</organism>
<evidence type="ECO:0000256" key="2">
    <source>
        <dbReference type="ARBA" id="ARBA00022801"/>
    </source>
</evidence>
<dbReference type="SUPFAM" id="SSF56219">
    <property type="entry name" value="DNase I-like"/>
    <property type="match status" value="1"/>
</dbReference>
<dbReference type="InterPro" id="IPR004808">
    <property type="entry name" value="AP_endonuc_1"/>
</dbReference>
<keyword evidence="2" id="KW-0378">Hydrolase</keyword>
<dbReference type="InterPro" id="IPR036691">
    <property type="entry name" value="Endo/exonu/phosph_ase_sf"/>
</dbReference>